<reference evidence="2 3" key="1">
    <citation type="submission" date="2014-04" db="EMBL/GenBank/DDBJ databases">
        <authorList>
            <consortium name="DOE Joint Genome Institute"/>
            <person name="Kuo A."/>
            <person name="Kohler A."/>
            <person name="Nagy L.G."/>
            <person name="Floudas D."/>
            <person name="Copeland A."/>
            <person name="Barry K.W."/>
            <person name="Cichocki N."/>
            <person name="Veneault-Fourrey C."/>
            <person name="LaButti K."/>
            <person name="Lindquist E.A."/>
            <person name="Lipzen A."/>
            <person name="Lundell T."/>
            <person name="Morin E."/>
            <person name="Murat C."/>
            <person name="Sun H."/>
            <person name="Tunlid A."/>
            <person name="Henrissat B."/>
            <person name="Grigoriev I.V."/>
            <person name="Hibbett D.S."/>
            <person name="Martin F."/>
            <person name="Nordberg H.P."/>
            <person name="Cantor M.N."/>
            <person name="Hua S.X."/>
        </authorList>
    </citation>
    <scope>NUCLEOTIDE SEQUENCE [LARGE SCALE GENOMIC DNA]</scope>
    <source>
        <strain evidence="2 3">Foug A</strain>
    </source>
</reference>
<sequence length="60" mass="6938">HGHHFGRTVYALCNFQVLLTNGLLQMGELADVPEENFTTEERREHCVFQELLRLVPGLEE</sequence>
<keyword evidence="1" id="KW-0732">Signal</keyword>
<evidence type="ECO:0000313" key="3">
    <source>
        <dbReference type="Proteomes" id="UP000053989"/>
    </source>
</evidence>
<dbReference type="InParanoid" id="A0A0C3D2F6"/>
<feature type="chain" id="PRO_5002163213" evidence="1">
    <location>
        <begin position="23"/>
        <end position="60"/>
    </location>
</feature>
<evidence type="ECO:0000256" key="1">
    <source>
        <dbReference type="SAM" id="SignalP"/>
    </source>
</evidence>
<dbReference type="OrthoDB" id="2671666at2759"/>
<accession>A0A0C3D2F6</accession>
<keyword evidence="3" id="KW-1185">Reference proteome</keyword>
<name>A0A0C3D2F6_9AGAM</name>
<feature type="signal peptide" evidence="1">
    <location>
        <begin position="1"/>
        <end position="22"/>
    </location>
</feature>
<dbReference type="EMBL" id="KN822526">
    <property type="protein sequence ID" value="KIM50296.1"/>
    <property type="molecule type" value="Genomic_DNA"/>
</dbReference>
<protein>
    <submittedName>
        <fullName evidence="2">Uncharacterized protein</fullName>
    </submittedName>
</protein>
<feature type="non-terminal residue" evidence="2">
    <location>
        <position position="1"/>
    </location>
</feature>
<organism evidence="2 3">
    <name type="scientific">Scleroderma citrinum Foug A</name>
    <dbReference type="NCBI Taxonomy" id="1036808"/>
    <lineage>
        <taxon>Eukaryota</taxon>
        <taxon>Fungi</taxon>
        <taxon>Dikarya</taxon>
        <taxon>Basidiomycota</taxon>
        <taxon>Agaricomycotina</taxon>
        <taxon>Agaricomycetes</taxon>
        <taxon>Agaricomycetidae</taxon>
        <taxon>Boletales</taxon>
        <taxon>Sclerodermatineae</taxon>
        <taxon>Sclerodermataceae</taxon>
        <taxon>Scleroderma</taxon>
    </lineage>
</organism>
<evidence type="ECO:0000313" key="2">
    <source>
        <dbReference type="EMBL" id="KIM50296.1"/>
    </source>
</evidence>
<feature type="non-terminal residue" evidence="2">
    <location>
        <position position="60"/>
    </location>
</feature>
<reference evidence="3" key="2">
    <citation type="submission" date="2015-01" db="EMBL/GenBank/DDBJ databases">
        <title>Evolutionary Origins and Diversification of the Mycorrhizal Mutualists.</title>
        <authorList>
            <consortium name="DOE Joint Genome Institute"/>
            <consortium name="Mycorrhizal Genomics Consortium"/>
            <person name="Kohler A."/>
            <person name="Kuo A."/>
            <person name="Nagy L.G."/>
            <person name="Floudas D."/>
            <person name="Copeland A."/>
            <person name="Barry K.W."/>
            <person name="Cichocki N."/>
            <person name="Veneault-Fourrey C."/>
            <person name="LaButti K."/>
            <person name="Lindquist E.A."/>
            <person name="Lipzen A."/>
            <person name="Lundell T."/>
            <person name="Morin E."/>
            <person name="Murat C."/>
            <person name="Riley R."/>
            <person name="Ohm R."/>
            <person name="Sun H."/>
            <person name="Tunlid A."/>
            <person name="Henrissat B."/>
            <person name="Grigoriev I.V."/>
            <person name="Hibbett D.S."/>
            <person name="Martin F."/>
        </authorList>
    </citation>
    <scope>NUCLEOTIDE SEQUENCE [LARGE SCALE GENOMIC DNA]</scope>
    <source>
        <strain evidence="3">Foug A</strain>
    </source>
</reference>
<proteinExistence type="predicted"/>
<dbReference type="STRING" id="1036808.A0A0C3D2F6"/>
<gene>
    <name evidence="2" type="ORF">SCLCIDRAFT_72007</name>
</gene>
<dbReference type="AlphaFoldDB" id="A0A0C3D2F6"/>
<dbReference type="HOGENOM" id="CLU_166312_1_0_1"/>
<dbReference type="Proteomes" id="UP000053989">
    <property type="component" value="Unassembled WGS sequence"/>
</dbReference>